<reference evidence="2" key="1">
    <citation type="submission" date="2014-05" db="EMBL/GenBank/DDBJ databases">
        <title>The genome and life-stage specific transcriptomes of Globodera pallida elucidate key aspects of plant parasitism by a cyst nematode.</title>
        <authorList>
            <person name="Cotton J.A."/>
            <person name="Lilley C.J."/>
            <person name="Jones L.M."/>
            <person name="Kikuchi T."/>
            <person name="Reid A.J."/>
            <person name="Thorpe P."/>
            <person name="Tsai I.J."/>
            <person name="Beasley H."/>
            <person name="Blok V."/>
            <person name="Cock P.J.A."/>
            <person name="Van den Akker S.E."/>
            <person name="Holroyd N."/>
            <person name="Hunt M."/>
            <person name="Mantelin S."/>
            <person name="Naghra H."/>
            <person name="Pain A."/>
            <person name="Palomares-Rius J.E."/>
            <person name="Zarowiecki M."/>
            <person name="Berriman M."/>
            <person name="Jones J.T."/>
            <person name="Urwin P.E."/>
        </authorList>
    </citation>
    <scope>NUCLEOTIDE SEQUENCE [LARGE SCALE GENOMIC DNA]</scope>
    <source>
        <strain evidence="2">Lindley</strain>
    </source>
</reference>
<sequence length="206" mass="22936">MEYSFVSAMSSTIISKSGSAMCFSCCCNNFFKLVSLLQLVLLLLVNPAHQQPGTPVIGGVCSLDTPDVHIGGKQTQFYLRCEPSTDSASGEGVWVVKSRRAGKKMDAYQLRTQHRRWSAGDNGRVVVGEEQRVDQIEYFQAEPFEELAPLLEQQQLLTFALFSSQRAINVLLTQMREAFRLPLACCIVIQKGCLMLGLLQYVEKCS</sequence>
<evidence type="ECO:0000256" key="1">
    <source>
        <dbReference type="SAM" id="SignalP"/>
    </source>
</evidence>
<name>A0A183CAJ7_GLOPA</name>
<reference evidence="3" key="2">
    <citation type="submission" date="2016-06" db="UniProtKB">
        <authorList>
            <consortium name="WormBaseParasite"/>
        </authorList>
    </citation>
    <scope>IDENTIFICATION</scope>
</reference>
<evidence type="ECO:0000313" key="3">
    <source>
        <dbReference type="WBParaSite" id="GPLIN_000989700"/>
    </source>
</evidence>
<dbReference type="Proteomes" id="UP000050741">
    <property type="component" value="Unassembled WGS sequence"/>
</dbReference>
<protein>
    <submittedName>
        <fullName evidence="3">Sushi domain-containing protein</fullName>
    </submittedName>
</protein>
<feature type="signal peptide" evidence="1">
    <location>
        <begin position="1"/>
        <end position="50"/>
    </location>
</feature>
<keyword evidence="1" id="KW-0732">Signal</keyword>
<keyword evidence="2" id="KW-1185">Reference proteome</keyword>
<evidence type="ECO:0000313" key="2">
    <source>
        <dbReference type="Proteomes" id="UP000050741"/>
    </source>
</evidence>
<dbReference type="WBParaSite" id="GPLIN_000989700">
    <property type="protein sequence ID" value="GPLIN_000989700"/>
    <property type="gene ID" value="GPLIN_000989700"/>
</dbReference>
<organism evidence="2 3">
    <name type="scientific">Globodera pallida</name>
    <name type="common">Potato cyst nematode worm</name>
    <name type="synonym">Heterodera pallida</name>
    <dbReference type="NCBI Taxonomy" id="36090"/>
    <lineage>
        <taxon>Eukaryota</taxon>
        <taxon>Metazoa</taxon>
        <taxon>Ecdysozoa</taxon>
        <taxon>Nematoda</taxon>
        <taxon>Chromadorea</taxon>
        <taxon>Rhabditida</taxon>
        <taxon>Tylenchina</taxon>
        <taxon>Tylenchomorpha</taxon>
        <taxon>Tylenchoidea</taxon>
        <taxon>Heteroderidae</taxon>
        <taxon>Heteroderinae</taxon>
        <taxon>Globodera</taxon>
    </lineage>
</organism>
<proteinExistence type="predicted"/>
<feature type="chain" id="PRO_5008147352" evidence="1">
    <location>
        <begin position="51"/>
        <end position="206"/>
    </location>
</feature>
<dbReference type="AlphaFoldDB" id="A0A183CAJ7"/>
<accession>A0A183CAJ7</accession>